<feature type="transmembrane region" description="Helical" evidence="9">
    <location>
        <begin position="91"/>
        <end position="114"/>
    </location>
</feature>
<dbReference type="PANTHER" id="PTHR24421:SF10">
    <property type="entry name" value="NITRATE_NITRITE SENSOR PROTEIN NARQ"/>
    <property type="match status" value="1"/>
</dbReference>
<evidence type="ECO:0000259" key="10">
    <source>
        <dbReference type="Pfam" id="PF07730"/>
    </source>
</evidence>
<keyword evidence="9" id="KW-1133">Transmembrane helix</keyword>
<dbReference type="RefSeq" id="WP_092535037.1">
    <property type="nucleotide sequence ID" value="NZ_FOWW01000010.1"/>
</dbReference>
<dbReference type="EMBL" id="FOWW01000010">
    <property type="protein sequence ID" value="SFQ60999.1"/>
    <property type="molecule type" value="Genomic_DNA"/>
</dbReference>
<evidence type="ECO:0000256" key="4">
    <source>
        <dbReference type="ARBA" id="ARBA00022679"/>
    </source>
</evidence>
<dbReference type="Proteomes" id="UP000198727">
    <property type="component" value="Unassembled WGS sequence"/>
</dbReference>
<dbReference type="SUPFAM" id="SSF55874">
    <property type="entry name" value="ATPase domain of HSP90 chaperone/DNA topoisomerase II/histidine kinase"/>
    <property type="match status" value="1"/>
</dbReference>
<protein>
    <recommendedName>
        <fullName evidence="2">histidine kinase</fullName>
        <ecNumber evidence="2">2.7.13.3</ecNumber>
    </recommendedName>
</protein>
<keyword evidence="7" id="KW-0067">ATP-binding</keyword>
<keyword evidence="5" id="KW-0547">Nucleotide-binding</keyword>
<dbReference type="OrthoDB" id="227596at2"/>
<gene>
    <name evidence="11" type="ORF">SAMN05421810_110199</name>
</gene>
<dbReference type="Gene3D" id="3.30.565.10">
    <property type="entry name" value="Histidine kinase-like ATPase, C-terminal domain"/>
    <property type="match status" value="1"/>
</dbReference>
<dbReference type="Gene3D" id="1.20.5.1930">
    <property type="match status" value="1"/>
</dbReference>
<dbReference type="CDD" id="cd16917">
    <property type="entry name" value="HATPase_UhpB-NarQ-NarX-like"/>
    <property type="match status" value="1"/>
</dbReference>
<evidence type="ECO:0000256" key="1">
    <source>
        <dbReference type="ARBA" id="ARBA00000085"/>
    </source>
</evidence>
<evidence type="ECO:0000256" key="6">
    <source>
        <dbReference type="ARBA" id="ARBA00022777"/>
    </source>
</evidence>
<evidence type="ECO:0000256" key="3">
    <source>
        <dbReference type="ARBA" id="ARBA00022553"/>
    </source>
</evidence>
<evidence type="ECO:0000313" key="12">
    <source>
        <dbReference type="Proteomes" id="UP000198727"/>
    </source>
</evidence>
<keyword evidence="6 11" id="KW-0418">Kinase</keyword>
<proteinExistence type="predicted"/>
<keyword evidence="3" id="KW-0597">Phosphoprotein</keyword>
<keyword evidence="4" id="KW-0808">Transferase</keyword>
<evidence type="ECO:0000256" key="2">
    <source>
        <dbReference type="ARBA" id="ARBA00012438"/>
    </source>
</evidence>
<keyword evidence="9" id="KW-0472">Membrane</keyword>
<dbReference type="GO" id="GO:0005524">
    <property type="term" value="F:ATP binding"/>
    <property type="evidence" value="ECO:0007669"/>
    <property type="project" value="UniProtKB-KW"/>
</dbReference>
<evidence type="ECO:0000256" key="9">
    <source>
        <dbReference type="SAM" id="Phobius"/>
    </source>
</evidence>
<dbReference type="GO" id="GO:0000155">
    <property type="term" value="F:phosphorelay sensor kinase activity"/>
    <property type="evidence" value="ECO:0007669"/>
    <property type="project" value="InterPro"/>
</dbReference>
<feature type="domain" description="Signal transduction histidine kinase subgroup 3 dimerisation and phosphoacceptor" evidence="10">
    <location>
        <begin position="200"/>
        <end position="262"/>
    </location>
</feature>
<dbReference type="STRING" id="587909.SAMN05421810_110199"/>
<evidence type="ECO:0000256" key="5">
    <source>
        <dbReference type="ARBA" id="ARBA00022741"/>
    </source>
</evidence>
<dbReference type="InterPro" id="IPR050482">
    <property type="entry name" value="Sensor_HK_TwoCompSys"/>
</dbReference>
<evidence type="ECO:0000256" key="8">
    <source>
        <dbReference type="ARBA" id="ARBA00023012"/>
    </source>
</evidence>
<dbReference type="InterPro" id="IPR036890">
    <property type="entry name" value="HATPase_C_sf"/>
</dbReference>
<feature type="transmembrane region" description="Helical" evidence="9">
    <location>
        <begin position="25"/>
        <end position="46"/>
    </location>
</feature>
<organism evidence="11 12">
    <name type="scientific">Amycolatopsis arida</name>
    <dbReference type="NCBI Taxonomy" id="587909"/>
    <lineage>
        <taxon>Bacteria</taxon>
        <taxon>Bacillati</taxon>
        <taxon>Actinomycetota</taxon>
        <taxon>Actinomycetes</taxon>
        <taxon>Pseudonocardiales</taxon>
        <taxon>Pseudonocardiaceae</taxon>
        <taxon>Amycolatopsis</taxon>
    </lineage>
</organism>
<feature type="transmembrane region" description="Helical" evidence="9">
    <location>
        <begin position="53"/>
        <end position="71"/>
    </location>
</feature>
<dbReference type="GO" id="GO:0016020">
    <property type="term" value="C:membrane"/>
    <property type="evidence" value="ECO:0007669"/>
    <property type="project" value="InterPro"/>
</dbReference>
<sequence>MVLVPDWTRLARLRVNRLPPPQQDVVIAVAFFVVGGLLYTTRYYVLFRPDDTAPLWARFAVLAAICAAQLLRRGAPAMALGLGALGVGVDAVLGLSVPPLIVLSDLIYAATLYGSRRLSRAMIPMAAVLTVGAMVVALVLVPEWRLAVLAAVVTVPFVATPVWWAINVREQRDIAAAERANADQLARIAELDRTAALAAERARMARDLHDVISGHLSAIAIQSSAALSRGDPATAGVVLRSVRENSVHALEEMRAMIDLLRANGAEDDLAAPARLRELSRLVGSARAAGITVDLHSEVGDGDALPAAVDLTAYRIAQEALTNAMKHAPGTRVRLLVLRRGAELSVEVSNELTGGGVATADTGTGLLNMRERATAIGGSLSAGPAGTGWHVRAVLPIPEPGG</sequence>
<evidence type="ECO:0000256" key="7">
    <source>
        <dbReference type="ARBA" id="ARBA00022840"/>
    </source>
</evidence>
<dbReference type="InterPro" id="IPR011712">
    <property type="entry name" value="Sig_transdc_His_kin_sub3_dim/P"/>
</dbReference>
<comment type="catalytic activity">
    <reaction evidence="1">
        <text>ATP + protein L-histidine = ADP + protein N-phospho-L-histidine.</text>
        <dbReference type="EC" id="2.7.13.3"/>
    </reaction>
</comment>
<dbReference type="PANTHER" id="PTHR24421">
    <property type="entry name" value="NITRATE/NITRITE SENSOR PROTEIN NARX-RELATED"/>
    <property type="match status" value="1"/>
</dbReference>
<dbReference type="AlphaFoldDB" id="A0A1I5ZWZ2"/>
<keyword evidence="12" id="KW-1185">Reference proteome</keyword>
<name>A0A1I5ZWZ2_9PSEU</name>
<feature type="transmembrane region" description="Helical" evidence="9">
    <location>
        <begin position="121"/>
        <end position="140"/>
    </location>
</feature>
<dbReference type="Pfam" id="PF07730">
    <property type="entry name" value="HisKA_3"/>
    <property type="match status" value="1"/>
</dbReference>
<reference evidence="12" key="1">
    <citation type="submission" date="2016-10" db="EMBL/GenBank/DDBJ databases">
        <authorList>
            <person name="Varghese N."/>
            <person name="Submissions S."/>
        </authorList>
    </citation>
    <scope>NUCLEOTIDE SEQUENCE [LARGE SCALE GENOMIC DNA]</scope>
    <source>
        <strain evidence="12">CGMCC 4.5579</strain>
    </source>
</reference>
<keyword evidence="8" id="KW-0902">Two-component regulatory system</keyword>
<accession>A0A1I5ZWZ2</accession>
<evidence type="ECO:0000313" key="11">
    <source>
        <dbReference type="EMBL" id="SFQ60999.1"/>
    </source>
</evidence>
<keyword evidence="9" id="KW-0812">Transmembrane</keyword>
<feature type="transmembrane region" description="Helical" evidence="9">
    <location>
        <begin position="146"/>
        <end position="166"/>
    </location>
</feature>
<dbReference type="EC" id="2.7.13.3" evidence="2"/>
<dbReference type="GO" id="GO:0046983">
    <property type="term" value="F:protein dimerization activity"/>
    <property type="evidence" value="ECO:0007669"/>
    <property type="project" value="InterPro"/>
</dbReference>